<name>A0ACC1SA60_9APHY</name>
<keyword evidence="2" id="KW-1185">Reference proteome</keyword>
<gene>
    <name evidence="1" type="ORF">NM688_g7037</name>
</gene>
<dbReference type="EMBL" id="JANHOG010001566">
    <property type="protein sequence ID" value="KAJ3535023.1"/>
    <property type="molecule type" value="Genomic_DNA"/>
</dbReference>
<evidence type="ECO:0000313" key="2">
    <source>
        <dbReference type="Proteomes" id="UP001148662"/>
    </source>
</evidence>
<reference evidence="1" key="1">
    <citation type="submission" date="2022-07" db="EMBL/GenBank/DDBJ databases">
        <title>Genome Sequence of Phlebia brevispora.</title>
        <authorList>
            <person name="Buettner E."/>
        </authorList>
    </citation>
    <scope>NUCLEOTIDE SEQUENCE</scope>
    <source>
        <strain evidence="1">MPL23</strain>
    </source>
</reference>
<proteinExistence type="predicted"/>
<evidence type="ECO:0000313" key="1">
    <source>
        <dbReference type="EMBL" id="KAJ3535023.1"/>
    </source>
</evidence>
<organism evidence="1 2">
    <name type="scientific">Phlebia brevispora</name>
    <dbReference type="NCBI Taxonomy" id="194682"/>
    <lineage>
        <taxon>Eukaryota</taxon>
        <taxon>Fungi</taxon>
        <taxon>Dikarya</taxon>
        <taxon>Basidiomycota</taxon>
        <taxon>Agaricomycotina</taxon>
        <taxon>Agaricomycetes</taxon>
        <taxon>Polyporales</taxon>
        <taxon>Meruliaceae</taxon>
        <taxon>Phlebia</taxon>
    </lineage>
</organism>
<comment type="caution">
    <text evidence="1">The sequence shown here is derived from an EMBL/GenBank/DDBJ whole genome shotgun (WGS) entry which is preliminary data.</text>
</comment>
<dbReference type="Proteomes" id="UP001148662">
    <property type="component" value="Unassembled WGS sequence"/>
</dbReference>
<protein>
    <submittedName>
        <fullName evidence="1">Uncharacterized protein</fullName>
    </submittedName>
</protein>
<accession>A0ACC1SA60</accession>
<sequence length="331" mass="37316">MASPTDHGKQRRFTYAFQDPANALAHNGVELVSIYGIHVEKPFAPFTFSRSQGSPNAPHILDYYLVRGPEPPERLPSSLPPPGNLSMRLNLGRRLGHGRAGSVYTVTVDFANSTPELTSVVFPPLVAKISHPNRETEIEHEAFYYDEMESIQGIVIPRCYGYFRGEIPQGYTLVGEPDLSREGQTILDMEDSDSDTAQRFQSQRTTSNGSRVISILLLEQLGDRLPISRPEEIPDDIQGEILNMYSHLVQLGVDHVDIRYANILEAPVCPPGWPSLMSPLTNNAYRYRLVDFGNSCKTNRAVKLFSVYYRSYVRRLLNGLKMGYIIEPWQL</sequence>